<proteinExistence type="predicted"/>
<organism evidence="2 3">
    <name type="scientific">Johnsonella ignava ATCC 51276</name>
    <dbReference type="NCBI Taxonomy" id="679200"/>
    <lineage>
        <taxon>Bacteria</taxon>
        <taxon>Bacillati</taxon>
        <taxon>Bacillota</taxon>
        <taxon>Clostridia</taxon>
        <taxon>Lachnospirales</taxon>
        <taxon>Lachnospiraceae</taxon>
        <taxon>Johnsonella</taxon>
    </lineage>
</organism>
<dbReference type="EMBL" id="ACZL01000003">
    <property type="protein sequence ID" value="EHI56653.1"/>
    <property type="molecule type" value="Genomic_DNA"/>
</dbReference>
<comment type="caution">
    <text evidence="2">The sequence shown here is derived from an EMBL/GenBank/DDBJ whole genome shotgun (WGS) entry which is preliminary data.</text>
</comment>
<keyword evidence="1" id="KW-1133">Transmembrane helix</keyword>
<dbReference type="HOGENOM" id="CLU_1584281_0_0_9"/>
<keyword evidence="3" id="KW-1185">Reference proteome</keyword>
<evidence type="ECO:0000256" key="1">
    <source>
        <dbReference type="SAM" id="Phobius"/>
    </source>
</evidence>
<feature type="transmembrane region" description="Helical" evidence="1">
    <location>
        <begin position="21"/>
        <end position="44"/>
    </location>
</feature>
<reference evidence="2 3" key="1">
    <citation type="submission" date="2011-08" db="EMBL/GenBank/DDBJ databases">
        <title>The Genome Sequence of Johnsonella ignava ATCC 51276.</title>
        <authorList>
            <consortium name="The Broad Institute Genome Sequencing Platform"/>
            <person name="Earl A."/>
            <person name="Ward D."/>
            <person name="Feldgarden M."/>
            <person name="Gevers D."/>
            <person name="Izard J."/>
            <person name="Blanton J.M."/>
            <person name="Baranova O.V."/>
            <person name="Dewhirst F.E."/>
            <person name="Young S.K."/>
            <person name="Zeng Q."/>
            <person name="Gargeya S."/>
            <person name="Fitzgerald M."/>
            <person name="Haas B."/>
            <person name="Abouelleil A."/>
            <person name="Alvarado L."/>
            <person name="Arachchi H.M."/>
            <person name="Berlin A."/>
            <person name="Brown A."/>
            <person name="Chapman S.B."/>
            <person name="Chen Z."/>
            <person name="Dunbar C."/>
            <person name="Freedman E."/>
            <person name="Gearin G."/>
            <person name="Gellesch M."/>
            <person name="Goldberg J."/>
            <person name="Griggs A."/>
            <person name="Gujja S."/>
            <person name="Heiman D."/>
            <person name="Howarth C."/>
            <person name="Larson L."/>
            <person name="Lui A."/>
            <person name="MacDonald P.J.P."/>
            <person name="Montmayeur A."/>
            <person name="Murphy C."/>
            <person name="Neiman D."/>
            <person name="Pearson M."/>
            <person name="Priest M."/>
            <person name="Roberts A."/>
            <person name="Saif S."/>
            <person name="Shea T."/>
            <person name="Shenoy N."/>
            <person name="Sisk P."/>
            <person name="Stolte C."/>
            <person name="Sykes S."/>
            <person name="Wortman J."/>
            <person name="Nusbaum C."/>
            <person name="Birren B."/>
        </authorList>
    </citation>
    <scope>NUCLEOTIDE SEQUENCE [LARGE SCALE GENOMIC DNA]</scope>
    <source>
        <strain evidence="2 3">ATCC 51276</strain>
    </source>
</reference>
<accession>G5GEW2</accession>
<sequence length="168" mass="19973">MKINKSIYKRYMTKNGYNSCIFYTERLFKVFAFLWLCIHIVVLYQNATNPVSVADIPVGELTYYNDESIYTYSYFKLKNSSNKTQDVYVNLYLLGSEGLDYLRYKCDVVFIEEWNYKKKNIKIYDDCKISIPPNTETGLYLKAILKNAKKEELKLQYPTEQEIEVVQY</sequence>
<evidence type="ECO:0000313" key="2">
    <source>
        <dbReference type="EMBL" id="EHI56653.1"/>
    </source>
</evidence>
<keyword evidence="1" id="KW-0812">Transmembrane</keyword>
<keyword evidence="1" id="KW-0472">Membrane</keyword>
<evidence type="ECO:0000313" key="3">
    <source>
        <dbReference type="Proteomes" id="UP000003011"/>
    </source>
</evidence>
<dbReference type="AlphaFoldDB" id="G5GEW2"/>
<dbReference type="Proteomes" id="UP000003011">
    <property type="component" value="Unassembled WGS sequence"/>
</dbReference>
<protein>
    <submittedName>
        <fullName evidence="2">Uncharacterized protein</fullName>
    </submittedName>
</protein>
<name>G5GEW2_9FIRM</name>
<gene>
    <name evidence="2" type="ORF">HMPREF9333_00100</name>
</gene>
<dbReference type="RefSeq" id="WP_005539024.1">
    <property type="nucleotide sequence ID" value="NZ_JH378829.1"/>
</dbReference>